<comment type="caution">
    <text evidence="2">The sequence shown here is derived from an EMBL/GenBank/DDBJ whole genome shotgun (WGS) entry which is preliminary data.</text>
</comment>
<dbReference type="PROSITE" id="PS50297">
    <property type="entry name" value="ANK_REP_REGION"/>
    <property type="match status" value="1"/>
</dbReference>
<feature type="non-terminal residue" evidence="2">
    <location>
        <position position="58"/>
    </location>
</feature>
<proteinExistence type="predicted"/>
<accession>A0ABP0ZYE0</accession>
<keyword evidence="1" id="KW-0040">ANK repeat</keyword>
<sequence>RFPIHYGVECNSVEVVEELLKWDDIHINAKDNFGLTPLHLATRSKADNREAIVKLLLH</sequence>
<reference evidence="2" key="1">
    <citation type="submission" date="2024-03" db="EMBL/GenBank/DDBJ databases">
        <authorList>
            <consortium name="ELIXIR-Norway"/>
            <consortium name="Elixir Norway"/>
        </authorList>
    </citation>
    <scope>NUCLEOTIDE SEQUENCE</scope>
</reference>
<dbReference type="InterPro" id="IPR002110">
    <property type="entry name" value="Ankyrin_rpt"/>
</dbReference>
<evidence type="ECO:0000313" key="2">
    <source>
        <dbReference type="EMBL" id="CAK9855687.1"/>
    </source>
</evidence>
<dbReference type="Proteomes" id="UP001497522">
    <property type="component" value="Unassembled WGS sequence"/>
</dbReference>
<name>A0ABP0ZYE0_9BRYO</name>
<protein>
    <recommendedName>
        <fullName evidence="4">Myotrophin</fullName>
    </recommendedName>
</protein>
<keyword evidence="3" id="KW-1185">Reference proteome</keyword>
<evidence type="ECO:0000313" key="3">
    <source>
        <dbReference type="Proteomes" id="UP001497522"/>
    </source>
</evidence>
<dbReference type="Gene3D" id="1.25.40.20">
    <property type="entry name" value="Ankyrin repeat-containing domain"/>
    <property type="match status" value="1"/>
</dbReference>
<dbReference type="InterPro" id="IPR036770">
    <property type="entry name" value="Ankyrin_rpt-contain_sf"/>
</dbReference>
<dbReference type="EMBL" id="CAXHBF010000256">
    <property type="protein sequence ID" value="CAK9855687.1"/>
    <property type="molecule type" value="Genomic_DNA"/>
</dbReference>
<evidence type="ECO:0000256" key="1">
    <source>
        <dbReference type="PROSITE-ProRule" id="PRU00023"/>
    </source>
</evidence>
<dbReference type="Pfam" id="PF12796">
    <property type="entry name" value="Ank_2"/>
    <property type="match status" value="1"/>
</dbReference>
<dbReference type="PROSITE" id="PS50088">
    <property type="entry name" value="ANK_REPEAT"/>
    <property type="match status" value="1"/>
</dbReference>
<evidence type="ECO:0008006" key="4">
    <source>
        <dbReference type="Google" id="ProtNLM"/>
    </source>
</evidence>
<feature type="repeat" description="ANK" evidence="1">
    <location>
        <begin position="33"/>
        <end position="58"/>
    </location>
</feature>
<dbReference type="SUPFAM" id="SSF48403">
    <property type="entry name" value="Ankyrin repeat"/>
    <property type="match status" value="1"/>
</dbReference>
<gene>
    <name evidence="2" type="ORF">CSSPJE1EN2_LOCUS25619</name>
</gene>
<organism evidence="2 3">
    <name type="scientific">Sphagnum jensenii</name>
    <dbReference type="NCBI Taxonomy" id="128206"/>
    <lineage>
        <taxon>Eukaryota</taxon>
        <taxon>Viridiplantae</taxon>
        <taxon>Streptophyta</taxon>
        <taxon>Embryophyta</taxon>
        <taxon>Bryophyta</taxon>
        <taxon>Sphagnophytina</taxon>
        <taxon>Sphagnopsida</taxon>
        <taxon>Sphagnales</taxon>
        <taxon>Sphagnaceae</taxon>
        <taxon>Sphagnum</taxon>
    </lineage>
</organism>
<feature type="non-terminal residue" evidence="2">
    <location>
        <position position="1"/>
    </location>
</feature>